<dbReference type="AlphaFoldDB" id="A0A0C2H5P1"/>
<name>A0A0C2H5P1_9BILA</name>
<evidence type="ECO:0000313" key="1">
    <source>
        <dbReference type="EMBL" id="KIH69170.1"/>
    </source>
</evidence>
<protein>
    <submittedName>
        <fullName evidence="1">Uncharacterized protein</fullName>
    </submittedName>
</protein>
<evidence type="ECO:0000313" key="2">
    <source>
        <dbReference type="Proteomes" id="UP000054047"/>
    </source>
</evidence>
<reference evidence="1 2" key="1">
    <citation type="submission" date="2013-12" db="EMBL/GenBank/DDBJ databases">
        <title>Draft genome of the parsitic nematode Ancylostoma duodenale.</title>
        <authorList>
            <person name="Mitreva M."/>
        </authorList>
    </citation>
    <scope>NUCLEOTIDE SEQUENCE [LARGE SCALE GENOMIC DNA]</scope>
    <source>
        <strain evidence="1 2">Zhejiang</strain>
    </source>
</reference>
<proteinExistence type="predicted"/>
<organism evidence="1 2">
    <name type="scientific">Ancylostoma duodenale</name>
    <dbReference type="NCBI Taxonomy" id="51022"/>
    <lineage>
        <taxon>Eukaryota</taxon>
        <taxon>Metazoa</taxon>
        <taxon>Ecdysozoa</taxon>
        <taxon>Nematoda</taxon>
        <taxon>Chromadorea</taxon>
        <taxon>Rhabditida</taxon>
        <taxon>Rhabditina</taxon>
        <taxon>Rhabditomorpha</taxon>
        <taxon>Strongyloidea</taxon>
        <taxon>Ancylostomatidae</taxon>
        <taxon>Ancylostomatinae</taxon>
        <taxon>Ancylostoma</taxon>
    </lineage>
</organism>
<dbReference type="EMBL" id="KN726207">
    <property type="protein sequence ID" value="KIH69170.1"/>
    <property type="molecule type" value="Genomic_DNA"/>
</dbReference>
<dbReference type="OrthoDB" id="336747at2759"/>
<gene>
    <name evidence="1" type="ORF">ANCDUO_00485</name>
</gene>
<dbReference type="Proteomes" id="UP000054047">
    <property type="component" value="Unassembled WGS sequence"/>
</dbReference>
<keyword evidence="2" id="KW-1185">Reference proteome</keyword>
<accession>A0A0C2H5P1</accession>
<sequence>MGPIDKCRYFSPHRPSISNPSCSNGGILPLGFRGNRTCSDECLPPSFTADDDAEVMMDTISRIRLVQFQKDTEEPMGITLKILCMMVSEVVNLVSKSK</sequence>